<name>A0ABR4ISY9_9EURO</name>
<organism evidence="3 4">
    <name type="scientific">Aspergillus cavernicola</name>
    <dbReference type="NCBI Taxonomy" id="176166"/>
    <lineage>
        <taxon>Eukaryota</taxon>
        <taxon>Fungi</taxon>
        <taxon>Dikarya</taxon>
        <taxon>Ascomycota</taxon>
        <taxon>Pezizomycotina</taxon>
        <taxon>Eurotiomycetes</taxon>
        <taxon>Eurotiomycetidae</taxon>
        <taxon>Eurotiales</taxon>
        <taxon>Aspergillaceae</taxon>
        <taxon>Aspergillus</taxon>
        <taxon>Aspergillus subgen. Nidulantes</taxon>
    </lineage>
</organism>
<dbReference type="CDD" id="cd00180">
    <property type="entry name" value="PKc"/>
    <property type="match status" value="1"/>
</dbReference>
<sequence>MVEIPDILTLPDDTEDFGDFVKNEDEEIDVEEMAEPWYYYDKEKTPKAFYPIRLGEVLNDRYLIEHKLGFGGGSTVWMAHDLRDKKDVAIKVMSLGEWGDNEVWIQDQIIQNVQDTSHIVTYLDTFLLPGNNSHHTVLVYPLMGPCLDLYKLKDKSMTTRMSAARQLLEALESLHKAGIVHRDLNERNCMWGMVPLHDHHRSAKYEALGRPLRQIIPFVDLWKQGELVHPVKVPENLRTEEFYLGDFGLAKKLDDPTSTTQRGWPSMQYCSPDRLHGKDPSFACDMWSYMVIFSVLYMRAPPFSAFFEGGIISGMVKGLGPLPEQWKGLYTHPGGLDSWYDQSETPDPDQGLASRIARFGADADPIEQQHVHSIMSRVFTYCPEERLTATQLLRDPSFRAIMDNYGC</sequence>
<accession>A0ABR4ISY9</accession>
<dbReference type="PROSITE" id="PS00107">
    <property type="entry name" value="PROTEIN_KINASE_ATP"/>
    <property type="match status" value="1"/>
</dbReference>
<evidence type="ECO:0000313" key="3">
    <source>
        <dbReference type="EMBL" id="KAL2830888.1"/>
    </source>
</evidence>
<dbReference type="InterPro" id="IPR011009">
    <property type="entry name" value="Kinase-like_dom_sf"/>
</dbReference>
<protein>
    <submittedName>
        <fullName evidence="3">Kinase-like domain-containing protein</fullName>
    </submittedName>
</protein>
<dbReference type="PANTHER" id="PTHR44167">
    <property type="entry name" value="OVARIAN-SPECIFIC SERINE/THREONINE-PROTEIN KINASE LOK-RELATED"/>
    <property type="match status" value="1"/>
</dbReference>
<dbReference type="Proteomes" id="UP001610335">
    <property type="component" value="Unassembled WGS sequence"/>
</dbReference>
<dbReference type="InterPro" id="IPR000719">
    <property type="entry name" value="Prot_kinase_dom"/>
</dbReference>
<dbReference type="Gene3D" id="1.10.510.10">
    <property type="entry name" value="Transferase(Phosphotransferase) domain 1"/>
    <property type="match status" value="1"/>
</dbReference>
<gene>
    <name evidence="3" type="ORF">BDW59DRAFT_140923</name>
</gene>
<dbReference type="PROSITE" id="PS50011">
    <property type="entry name" value="PROTEIN_KINASE_DOM"/>
    <property type="match status" value="1"/>
</dbReference>
<comment type="caution">
    <text evidence="3">The sequence shown here is derived from an EMBL/GenBank/DDBJ whole genome shotgun (WGS) entry which is preliminary data.</text>
</comment>
<dbReference type="InterPro" id="IPR017441">
    <property type="entry name" value="Protein_kinase_ATP_BS"/>
</dbReference>
<evidence type="ECO:0000313" key="4">
    <source>
        <dbReference type="Proteomes" id="UP001610335"/>
    </source>
</evidence>
<keyword evidence="1" id="KW-0547">Nucleotide-binding</keyword>
<dbReference type="PANTHER" id="PTHR44167:SF24">
    <property type="entry name" value="SERINE_THREONINE-PROTEIN KINASE CHK2"/>
    <property type="match status" value="1"/>
</dbReference>
<feature type="domain" description="Protein kinase" evidence="2">
    <location>
        <begin position="62"/>
        <end position="398"/>
    </location>
</feature>
<dbReference type="SMART" id="SM00220">
    <property type="entry name" value="S_TKc"/>
    <property type="match status" value="1"/>
</dbReference>
<dbReference type="EMBL" id="JBFXLS010000011">
    <property type="protein sequence ID" value="KAL2830888.1"/>
    <property type="molecule type" value="Genomic_DNA"/>
</dbReference>
<keyword evidence="4" id="KW-1185">Reference proteome</keyword>
<dbReference type="Gene3D" id="3.30.200.20">
    <property type="entry name" value="Phosphorylase Kinase, domain 1"/>
    <property type="match status" value="1"/>
</dbReference>
<evidence type="ECO:0000256" key="1">
    <source>
        <dbReference type="PROSITE-ProRule" id="PRU10141"/>
    </source>
</evidence>
<feature type="binding site" evidence="1">
    <location>
        <position position="91"/>
    </location>
    <ligand>
        <name>ATP</name>
        <dbReference type="ChEBI" id="CHEBI:30616"/>
    </ligand>
</feature>
<keyword evidence="1" id="KW-0067">ATP-binding</keyword>
<evidence type="ECO:0000259" key="2">
    <source>
        <dbReference type="PROSITE" id="PS50011"/>
    </source>
</evidence>
<reference evidence="3 4" key="1">
    <citation type="submission" date="2024-07" db="EMBL/GenBank/DDBJ databases">
        <title>Section-level genome sequencing and comparative genomics of Aspergillus sections Usti and Cavernicolus.</title>
        <authorList>
            <consortium name="Lawrence Berkeley National Laboratory"/>
            <person name="Nybo J.L."/>
            <person name="Vesth T.C."/>
            <person name="Theobald S."/>
            <person name="Frisvad J.C."/>
            <person name="Larsen T.O."/>
            <person name="Kjaerboelling I."/>
            <person name="Rothschild-Mancinelli K."/>
            <person name="Lyhne E.K."/>
            <person name="Kogle M.E."/>
            <person name="Barry K."/>
            <person name="Clum A."/>
            <person name="Na H."/>
            <person name="Ledsgaard L."/>
            <person name="Lin J."/>
            <person name="Lipzen A."/>
            <person name="Kuo A."/>
            <person name="Riley R."/>
            <person name="Mondo S."/>
            <person name="LaButti K."/>
            <person name="Haridas S."/>
            <person name="Pangalinan J."/>
            <person name="Salamov A.A."/>
            <person name="Simmons B.A."/>
            <person name="Magnuson J.K."/>
            <person name="Chen J."/>
            <person name="Drula E."/>
            <person name="Henrissat B."/>
            <person name="Wiebenga A."/>
            <person name="Lubbers R.J."/>
            <person name="Gomes A.C."/>
            <person name="Makela M.R."/>
            <person name="Stajich J."/>
            <person name="Grigoriev I.V."/>
            <person name="Mortensen U.H."/>
            <person name="De vries R.P."/>
            <person name="Baker S.E."/>
            <person name="Andersen M.R."/>
        </authorList>
    </citation>
    <scope>NUCLEOTIDE SEQUENCE [LARGE SCALE GENOMIC DNA]</scope>
    <source>
        <strain evidence="3 4">CBS 600.67</strain>
    </source>
</reference>
<proteinExistence type="predicted"/>
<dbReference type="Pfam" id="PF00069">
    <property type="entry name" value="Pkinase"/>
    <property type="match status" value="2"/>
</dbReference>
<dbReference type="SUPFAM" id="SSF56112">
    <property type="entry name" value="Protein kinase-like (PK-like)"/>
    <property type="match status" value="1"/>
</dbReference>